<dbReference type="InterPro" id="IPR010026">
    <property type="entry name" value="Phage_holin_LL-H"/>
</dbReference>
<proteinExistence type="predicted"/>
<accession>A0A0R1Y5W6</accession>
<evidence type="ECO:0000313" key="3">
    <source>
        <dbReference type="Proteomes" id="UP000051223"/>
    </source>
</evidence>
<organism evidence="2 3">
    <name type="scientific">Lactobacillus hamsteri DSM 5661 = JCM 6256</name>
    <dbReference type="NCBI Taxonomy" id="1423754"/>
    <lineage>
        <taxon>Bacteria</taxon>
        <taxon>Bacillati</taxon>
        <taxon>Bacillota</taxon>
        <taxon>Bacilli</taxon>
        <taxon>Lactobacillales</taxon>
        <taxon>Lactobacillaceae</taxon>
        <taxon>Lactobacillus</taxon>
    </lineage>
</organism>
<dbReference type="PATRIC" id="fig|1423754.3.peg.1770"/>
<feature type="transmembrane region" description="Helical" evidence="1">
    <location>
        <begin position="6"/>
        <end position="26"/>
    </location>
</feature>
<name>A0A0R1Y5W6_9LACO</name>
<evidence type="ECO:0000256" key="1">
    <source>
        <dbReference type="SAM" id="Phobius"/>
    </source>
</evidence>
<protein>
    <submittedName>
        <fullName evidence="2">Uncharacterized protein</fullName>
    </submittedName>
</protein>
<dbReference type="Proteomes" id="UP000051223">
    <property type="component" value="Unassembled WGS sequence"/>
</dbReference>
<sequence length="84" mass="9240">MTIKDWIYIAIACLSYLVGIVAVIYARDKGKINKATRIGQVLDWLGKIATNAVHEAEFLGGTGSEKHEFAADSQWVPAKFAKMV</sequence>
<keyword evidence="1" id="KW-0812">Transmembrane</keyword>
<dbReference type="AlphaFoldDB" id="A0A0R1Y5W6"/>
<gene>
    <name evidence="2" type="ORF">FC39_GL001722</name>
</gene>
<keyword evidence="1" id="KW-0472">Membrane</keyword>
<evidence type="ECO:0000313" key="2">
    <source>
        <dbReference type="EMBL" id="KRM37808.1"/>
    </source>
</evidence>
<dbReference type="RefSeq" id="WP_025081151.1">
    <property type="nucleotide sequence ID" value="NZ_AZGI01000061.1"/>
</dbReference>
<comment type="caution">
    <text evidence="2">The sequence shown here is derived from an EMBL/GenBank/DDBJ whole genome shotgun (WGS) entry which is preliminary data.</text>
</comment>
<reference evidence="2 3" key="1">
    <citation type="journal article" date="2015" name="Genome Announc.">
        <title>Expanding the biotechnology potential of lactobacilli through comparative genomics of 213 strains and associated genera.</title>
        <authorList>
            <person name="Sun Z."/>
            <person name="Harris H.M."/>
            <person name="McCann A."/>
            <person name="Guo C."/>
            <person name="Argimon S."/>
            <person name="Zhang W."/>
            <person name="Yang X."/>
            <person name="Jeffery I.B."/>
            <person name="Cooney J.C."/>
            <person name="Kagawa T.F."/>
            <person name="Liu W."/>
            <person name="Song Y."/>
            <person name="Salvetti E."/>
            <person name="Wrobel A."/>
            <person name="Rasinkangas P."/>
            <person name="Parkhill J."/>
            <person name="Rea M.C."/>
            <person name="O'Sullivan O."/>
            <person name="Ritari J."/>
            <person name="Douillard F.P."/>
            <person name="Paul Ross R."/>
            <person name="Yang R."/>
            <person name="Briner A.E."/>
            <person name="Felis G.E."/>
            <person name="de Vos W.M."/>
            <person name="Barrangou R."/>
            <person name="Klaenhammer T.R."/>
            <person name="Caufield P.W."/>
            <person name="Cui Y."/>
            <person name="Zhang H."/>
            <person name="O'Toole P.W."/>
        </authorList>
    </citation>
    <scope>NUCLEOTIDE SEQUENCE [LARGE SCALE GENOMIC DNA]</scope>
    <source>
        <strain evidence="2 3">DSM 5661</strain>
    </source>
</reference>
<keyword evidence="3" id="KW-1185">Reference proteome</keyword>
<dbReference type="OrthoDB" id="2316754at2"/>
<keyword evidence="1" id="KW-1133">Transmembrane helix</keyword>
<dbReference type="EMBL" id="AZGI01000061">
    <property type="protein sequence ID" value="KRM37808.1"/>
    <property type="molecule type" value="Genomic_DNA"/>
</dbReference>
<dbReference type="NCBIfam" id="TIGR01673">
    <property type="entry name" value="holin_LLH"/>
    <property type="match status" value="1"/>
</dbReference>